<reference evidence="3" key="2">
    <citation type="submission" date="2020-03" db="EMBL/GenBank/DDBJ databases">
        <title>Flavobacteriaceae bacterium strain TP-CH-4, a member of the family Flavobacteriaceae isolated from a deep-sea seamount.</title>
        <authorList>
            <person name="Zhang D.-C."/>
        </authorList>
    </citation>
    <scope>NUCLEOTIDE SEQUENCE</scope>
    <source>
        <strain evidence="3">TP-CH-4</strain>
    </source>
</reference>
<protein>
    <recommendedName>
        <fullName evidence="2">Putative zinc-finger domain-containing protein</fullName>
    </recommendedName>
</protein>
<keyword evidence="1" id="KW-0472">Membrane</keyword>
<proteinExistence type="predicted"/>
<dbReference type="EMBL" id="VIKU02000004">
    <property type="protein sequence ID" value="NHF60383.1"/>
    <property type="molecule type" value="Genomic_DNA"/>
</dbReference>
<evidence type="ECO:0000313" key="3">
    <source>
        <dbReference type="EMBL" id="NHF60383.1"/>
    </source>
</evidence>
<comment type="caution">
    <text evidence="3">The sequence shown here is derived from an EMBL/GenBank/DDBJ whole genome shotgun (WGS) entry which is preliminary data.</text>
</comment>
<dbReference type="RefSeq" id="WP_152575208.1">
    <property type="nucleotide sequence ID" value="NZ_VIKU02000004.1"/>
</dbReference>
<feature type="transmembrane region" description="Helical" evidence="1">
    <location>
        <begin position="96"/>
        <end position="116"/>
    </location>
</feature>
<accession>A0A967AU98</accession>
<dbReference type="InterPro" id="IPR016024">
    <property type="entry name" value="ARM-type_fold"/>
</dbReference>
<evidence type="ECO:0000313" key="4">
    <source>
        <dbReference type="Proteomes" id="UP000707206"/>
    </source>
</evidence>
<dbReference type="InterPro" id="IPR011989">
    <property type="entry name" value="ARM-like"/>
</dbReference>
<dbReference type="Gene3D" id="1.25.10.10">
    <property type="entry name" value="Leucine-rich Repeat Variant"/>
    <property type="match status" value="1"/>
</dbReference>
<dbReference type="Pfam" id="PF13646">
    <property type="entry name" value="HEAT_2"/>
    <property type="match status" value="1"/>
</dbReference>
<keyword evidence="1" id="KW-0812">Transmembrane</keyword>
<reference evidence="3" key="1">
    <citation type="submission" date="2019-07" db="EMBL/GenBank/DDBJ databases">
        <authorList>
            <person name="De-Chao Zhang Q."/>
        </authorList>
    </citation>
    <scope>NUCLEOTIDE SEQUENCE</scope>
    <source>
        <strain evidence="3">TP-CH-4</strain>
    </source>
</reference>
<dbReference type="SUPFAM" id="SSF48371">
    <property type="entry name" value="ARM repeat"/>
    <property type="match status" value="1"/>
</dbReference>
<evidence type="ECO:0000256" key="1">
    <source>
        <dbReference type="SAM" id="Phobius"/>
    </source>
</evidence>
<dbReference type="InterPro" id="IPR041916">
    <property type="entry name" value="Anti_sigma_zinc_sf"/>
</dbReference>
<organism evidence="3 4">
    <name type="scientific">Pelagihabitans pacificus</name>
    <dbReference type="NCBI Taxonomy" id="2696054"/>
    <lineage>
        <taxon>Bacteria</taxon>
        <taxon>Pseudomonadati</taxon>
        <taxon>Bacteroidota</taxon>
        <taxon>Flavobacteriia</taxon>
        <taxon>Flavobacteriales</taxon>
        <taxon>Flavobacteriaceae</taxon>
        <taxon>Pelagihabitans</taxon>
    </lineage>
</organism>
<dbReference type="Pfam" id="PF13490">
    <property type="entry name" value="zf-HC2"/>
    <property type="match status" value="1"/>
</dbReference>
<feature type="domain" description="Putative zinc-finger" evidence="2">
    <location>
        <begin position="7"/>
        <end position="39"/>
    </location>
</feature>
<name>A0A967AU98_9FLAO</name>
<sequence>MMTEKKHITDLLPDYLDQTLDNEQKQQVEAHLRECSACASELEEFKLLFEAMAKEETLVPTERVRSTFLEHLEQEKRQERETVALSPKDEATRFPWANILKVAASIVLLVGAFMFGKYQQETESEIEIVALKTEGLEAKQTAMLSLMENQSASKRIQGVGYINGFTDPDDAIVEALVDRMHHDENANVRLAALEALSEFTKSEIVKEAFIKALSTEKNPSIQIALIQNLVKVQEKKAAGALKELLEQEGTQPFVKAEIKQVLPEII</sequence>
<dbReference type="InterPro" id="IPR027383">
    <property type="entry name" value="Znf_put"/>
</dbReference>
<gene>
    <name evidence="3" type="ORF">FK220_013600</name>
</gene>
<keyword evidence="4" id="KW-1185">Reference proteome</keyword>
<dbReference type="AlphaFoldDB" id="A0A967AU98"/>
<evidence type="ECO:0000259" key="2">
    <source>
        <dbReference type="Pfam" id="PF13490"/>
    </source>
</evidence>
<keyword evidence="1" id="KW-1133">Transmembrane helix</keyword>
<dbReference type="Gene3D" id="1.10.10.1320">
    <property type="entry name" value="Anti-sigma factor, zinc-finger domain"/>
    <property type="match status" value="1"/>
</dbReference>
<dbReference type="Proteomes" id="UP000707206">
    <property type="component" value="Unassembled WGS sequence"/>
</dbReference>